<reference evidence="3" key="1">
    <citation type="submission" date="2020-12" db="EMBL/GenBank/DDBJ databases">
        <title>Bacterial taxonomy.</title>
        <authorList>
            <person name="Pan X."/>
        </authorList>
    </citation>
    <scope>NUCLEOTIDE SEQUENCE</scope>
    <source>
        <strain evidence="3">B2012</strain>
    </source>
</reference>
<sequence length="334" mass="35591">MKAYLLKTGLFASAFALVAGSALAADKVVFVVDWYPAGHTGFTHVGVQEGFFAEEDLDVSIEIARGSADAVTRIASGAADVGNASMGALMAAAAENGGTIPAKAVMAIYTKAPDSIVTYDGSGIDKIADLKGRKLGTATFNGSNTIWPGIAALNGIDADDVPLTKVDFNAVGSILATGQVDAVIGWRTSALAYVPMLEETGKTMKVLPWSDYGYEGYNWSLVASDNFIEERPEVLKRFVRAYKKTVEFVLANPEKAAADVHGMVSTTDEATNLKQIQEMTPMVRNEISEKDGLGTLTPELVATTWQWVATSQDYADDRIDPDSVVDRSFLPSAE</sequence>
<dbReference type="Pfam" id="PF09084">
    <property type="entry name" value="NMT1"/>
    <property type="match status" value="1"/>
</dbReference>
<dbReference type="InterPro" id="IPR015168">
    <property type="entry name" value="SsuA/THI5"/>
</dbReference>
<gene>
    <name evidence="3" type="ORF">JCR33_20725</name>
</gene>
<dbReference type="Proteomes" id="UP000609531">
    <property type="component" value="Unassembled WGS sequence"/>
</dbReference>
<keyword evidence="4" id="KW-1185">Reference proteome</keyword>
<evidence type="ECO:0000259" key="2">
    <source>
        <dbReference type="Pfam" id="PF09084"/>
    </source>
</evidence>
<dbReference type="Gene3D" id="3.40.190.10">
    <property type="entry name" value="Periplasmic binding protein-like II"/>
    <property type="match status" value="2"/>
</dbReference>
<accession>A0A934MHX1</accession>
<dbReference type="PANTHER" id="PTHR31528:SF15">
    <property type="entry name" value="RIBOFLAVIN-BINDING PROTEIN RIBY"/>
    <property type="match status" value="1"/>
</dbReference>
<feature type="domain" description="SsuA/THI5-like" evidence="2">
    <location>
        <begin position="44"/>
        <end position="256"/>
    </location>
</feature>
<feature type="chain" id="PRO_5037565138" evidence="1">
    <location>
        <begin position="25"/>
        <end position="334"/>
    </location>
</feature>
<comment type="caution">
    <text evidence="3">The sequence shown here is derived from an EMBL/GenBank/DDBJ whole genome shotgun (WGS) entry which is preliminary data.</text>
</comment>
<evidence type="ECO:0000313" key="4">
    <source>
        <dbReference type="Proteomes" id="UP000609531"/>
    </source>
</evidence>
<feature type="signal peptide" evidence="1">
    <location>
        <begin position="1"/>
        <end position="24"/>
    </location>
</feature>
<dbReference type="AlphaFoldDB" id="A0A934MHX1"/>
<dbReference type="GO" id="GO:0009228">
    <property type="term" value="P:thiamine biosynthetic process"/>
    <property type="evidence" value="ECO:0007669"/>
    <property type="project" value="InterPro"/>
</dbReference>
<dbReference type="InterPro" id="IPR027939">
    <property type="entry name" value="NMT1/THI5"/>
</dbReference>
<name>A0A934MHX1_9HYPH</name>
<dbReference type="PANTHER" id="PTHR31528">
    <property type="entry name" value="4-AMINO-5-HYDROXYMETHYL-2-METHYLPYRIMIDINE PHOSPHATE SYNTHASE THI11-RELATED"/>
    <property type="match status" value="1"/>
</dbReference>
<dbReference type="SUPFAM" id="SSF53850">
    <property type="entry name" value="Periplasmic binding protein-like II"/>
    <property type="match status" value="1"/>
</dbReference>
<organism evidence="3 4">
    <name type="scientific">Acuticoccus mangrovi</name>
    <dbReference type="NCBI Taxonomy" id="2796142"/>
    <lineage>
        <taxon>Bacteria</taxon>
        <taxon>Pseudomonadati</taxon>
        <taxon>Pseudomonadota</taxon>
        <taxon>Alphaproteobacteria</taxon>
        <taxon>Hyphomicrobiales</taxon>
        <taxon>Amorphaceae</taxon>
        <taxon>Acuticoccus</taxon>
    </lineage>
</organism>
<proteinExistence type="predicted"/>
<evidence type="ECO:0000256" key="1">
    <source>
        <dbReference type="SAM" id="SignalP"/>
    </source>
</evidence>
<keyword evidence="1" id="KW-0732">Signal</keyword>
<dbReference type="EMBL" id="JAEKJA010000024">
    <property type="protein sequence ID" value="MBJ3778138.1"/>
    <property type="molecule type" value="Genomic_DNA"/>
</dbReference>
<dbReference type="RefSeq" id="WP_198884046.1">
    <property type="nucleotide sequence ID" value="NZ_JAEKJA010000024.1"/>
</dbReference>
<protein>
    <submittedName>
        <fullName evidence="3">ABC transporter substrate-binding protein</fullName>
    </submittedName>
</protein>
<evidence type="ECO:0000313" key="3">
    <source>
        <dbReference type="EMBL" id="MBJ3778138.1"/>
    </source>
</evidence>